<evidence type="ECO:0000313" key="1">
    <source>
        <dbReference type="EMBL" id="ABW30047.1"/>
    </source>
</evidence>
<dbReference type="STRING" id="329726.AM1_5082"/>
<reference evidence="1 2" key="1">
    <citation type="journal article" date="2008" name="Proc. Natl. Acad. Sci. U.S.A.">
        <title>Niche adaptation and genome expansion in the chlorophyll d-producing cyanobacterium Acaryochloris marina.</title>
        <authorList>
            <person name="Swingley W.D."/>
            <person name="Chen M."/>
            <person name="Cheung P.C."/>
            <person name="Conrad A.L."/>
            <person name="Dejesa L.C."/>
            <person name="Hao J."/>
            <person name="Honchak B.M."/>
            <person name="Karbach L.E."/>
            <person name="Kurdoglu A."/>
            <person name="Lahiri S."/>
            <person name="Mastrian S.D."/>
            <person name="Miyashita H."/>
            <person name="Page L."/>
            <person name="Ramakrishna P."/>
            <person name="Satoh S."/>
            <person name="Sattley W.M."/>
            <person name="Shimada Y."/>
            <person name="Taylor H.L."/>
            <person name="Tomo T."/>
            <person name="Tsuchiya T."/>
            <person name="Wang Z.T."/>
            <person name="Raymond J."/>
            <person name="Mimuro M."/>
            <person name="Blankenship R.E."/>
            <person name="Touchman J.W."/>
        </authorList>
    </citation>
    <scope>NUCLEOTIDE SEQUENCE [LARGE SCALE GENOMIC DNA]</scope>
    <source>
        <strain evidence="2">MBIC 11017</strain>
    </source>
</reference>
<keyword evidence="2" id="KW-1185">Reference proteome</keyword>
<accession>B0C770</accession>
<dbReference type="EMBL" id="CP000828">
    <property type="protein sequence ID" value="ABW30047.1"/>
    <property type="molecule type" value="Genomic_DNA"/>
</dbReference>
<organism evidence="1 2">
    <name type="scientific">Acaryochloris marina (strain MBIC 11017)</name>
    <dbReference type="NCBI Taxonomy" id="329726"/>
    <lineage>
        <taxon>Bacteria</taxon>
        <taxon>Bacillati</taxon>
        <taxon>Cyanobacteriota</taxon>
        <taxon>Cyanophyceae</taxon>
        <taxon>Acaryochloridales</taxon>
        <taxon>Acaryochloridaceae</taxon>
        <taxon>Acaryochloris</taxon>
    </lineage>
</organism>
<dbReference type="AlphaFoldDB" id="B0C770"/>
<evidence type="ECO:0000313" key="2">
    <source>
        <dbReference type="Proteomes" id="UP000000268"/>
    </source>
</evidence>
<proteinExistence type="predicted"/>
<protein>
    <submittedName>
        <fullName evidence="1">Uncharacterized protein</fullName>
    </submittedName>
</protein>
<dbReference type="Proteomes" id="UP000000268">
    <property type="component" value="Chromosome"/>
</dbReference>
<gene>
    <name evidence="1" type="ordered locus">AM1_5082</name>
</gene>
<name>B0C770_ACAM1</name>
<dbReference type="KEGG" id="amr:AM1_5082"/>
<sequence>MFNEQYALSTHTQILSIDVLKLQKINKHGIVPMNDHSLQIHR</sequence>
<dbReference type="HOGENOM" id="CLU_3245604_0_0_3"/>